<reference evidence="3" key="1">
    <citation type="submission" date="2022-07" db="EMBL/GenBank/DDBJ databases">
        <authorList>
            <person name="Macas J."/>
            <person name="Novak P."/>
            <person name="Neumann P."/>
        </authorList>
    </citation>
    <scope>NUCLEOTIDE SEQUENCE</scope>
</reference>
<feature type="region of interest" description="Disordered" evidence="1">
    <location>
        <begin position="29"/>
        <end position="87"/>
    </location>
</feature>
<gene>
    <name evidence="3" type="ORF">CEPIT_LOCUS30745</name>
</gene>
<dbReference type="InterPro" id="IPR025398">
    <property type="entry name" value="DUF4371"/>
</dbReference>
<feature type="compositionally biased region" description="Basic and acidic residues" evidence="1">
    <location>
        <begin position="37"/>
        <end position="65"/>
    </location>
</feature>
<evidence type="ECO:0000256" key="1">
    <source>
        <dbReference type="SAM" id="MobiDB-lite"/>
    </source>
</evidence>
<feature type="region of interest" description="Disordered" evidence="1">
    <location>
        <begin position="1"/>
        <end position="20"/>
    </location>
</feature>
<dbReference type="GO" id="GO:0046983">
    <property type="term" value="F:protein dimerization activity"/>
    <property type="evidence" value="ECO:0007669"/>
    <property type="project" value="InterPro"/>
</dbReference>
<dbReference type="SMART" id="SM00597">
    <property type="entry name" value="ZnF_TTF"/>
    <property type="match status" value="1"/>
</dbReference>
<sequence length="833" mass="95603">MVESGWDKLSRKRRLENAALSQKGAMEKFVFTKKKKSEGPSEDKNLGEKNDSANESETVHNDQVVRSENLGVDNIGGEQPKNDLDRSNVVPPIVGPLVLDIYDPADWKNLDAKTIDIVIEKGPIRDMQLDYPLDAKGRHFSNAYYTRNMKNKESEDRPWLVYSKKVDKVFCFCCKLFKTKEGPSLLANEGSNDWKHLSEKLSSHEKSFLHFGYVQKWIDMKMRLAKGKTIDFAIQEKLAKEKQHWRDVLKRIIALVKTLAKKSIAFRGKSEKIYEENNGNFLAIIEMLAEFDPVMQEHLRRIQSKEIHYHYLSHKIQNELISKLASGVKSAIITQIKAAKYFSIILDCTPDSSHKEQMTLIVRCVDMSSNTPQVLEFFLEFIEVLDTSGLGLFTELESILALCELDIDDVRGQGYDNGSNMKGKHQGVQRRLLDINRRAFYMPCACHSLNLTISDMVNSCSRAITFFGCVQKLYTLFSGSTKRWAILKECVHGFTLKSLSTTRWECRLESVKAIATQTPQIREALIELGKDCPDYSSKSDVKSVLKQLEKFEFLLGMTIWYEVLRPINQVSKLLQSEDMCIDTCVMNMNDLIIHLNKYREEGFEAALNTATSIALDMGLEPGFPKKRLTRRKKYFDEDNEEDDEDKSPEDSFKCFYFNVVMDAALMSLQTRFDQMKEFQRIFGFLFSSRNLKSLVHDKLKECCEILADALQDGDKEDVDRDDLFQELKMLQNVLPDDKDTVIQILDFVKIMGCYPNTTIAYRILLTVPVTVATAERSFSKLKILKNYLRSTMSQERLNGLAILSIEHNVLEKLDYDAIVDDFASQCSARNVFK</sequence>
<dbReference type="InterPro" id="IPR006580">
    <property type="entry name" value="Znf_TTF"/>
</dbReference>
<dbReference type="SUPFAM" id="SSF53098">
    <property type="entry name" value="Ribonuclease H-like"/>
    <property type="match status" value="1"/>
</dbReference>
<evidence type="ECO:0000313" key="4">
    <source>
        <dbReference type="Proteomes" id="UP001152523"/>
    </source>
</evidence>
<organism evidence="3 4">
    <name type="scientific">Cuscuta epithymum</name>
    <dbReference type="NCBI Taxonomy" id="186058"/>
    <lineage>
        <taxon>Eukaryota</taxon>
        <taxon>Viridiplantae</taxon>
        <taxon>Streptophyta</taxon>
        <taxon>Embryophyta</taxon>
        <taxon>Tracheophyta</taxon>
        <taxon>Spermatophyta</taxon>
        <taxon>Magnoliopsida</taxon>
        <taxon>eudicotyledons</taxon>
        <taxon>Gunneridae</taxon>
        <taxon>Pentapetalae</taxon>
        <taxon>asterids</taxon>
        <taxon>lamiids</taxon>
        <taxon>Solanales</taxon>
        <taxon>Convolvulaceae</taxon>
        <taxon>Cuscuteae</taxon>
        <taxon>Cuscuta</taxon>
        <taxon>Cuscuta subgen. Cuscuta</taxon>
    </lineage>
</organism>
<proteinExistence type="predicted"/>
<dbReference type="Pfam" id="PF14291">
    <property type="entry name" value="DUF4371"/>
    <property type="match status" value="1"/>
</dbReference>
<comment type="caution">
    <text evidence="3">The sequence shown here is derived from an EMBL/GenBank/DDBJ whole genome shotgun (WGS) entry which is preliminary data.</text>
</comment>
<dbReference type="AlphaFoldDB" id="A0AAV0F545"/>
<feature type="domain" description="TTF-type" evidence="2">
    <location>
        <begin position="144"/>
        <end position="229"/>
    </location>
</feature>
<dbReference type="EMBL" id="CAMAPF010000962">
    <property type="protein sequence ID" value="CAH9130586.1"/>
    <property type="molecule type" value="Genomic_DNA"/>
</dbReference>
<dbReference type="InterPro" id="IPR012337">
    <property type="entry name" value="RNaseH-like_sf"/>
</dbReference>
<dbReference type="PANTHER" id="PTHR45749">
    <property type="match status" value="1"/>
</dbReference>
<evidence type="ECO:0000259" key="2">
    <source>
        <dbReference type="SMART" id="SM00597"/>
    </source>
</evidence>
<dbReference type="InterPro" id="IPR008906">
    <property type="entry name" value="HATC_C_dom"/>
</dbReference>
<keyword evidence="4" id="KW-1185">Reference proteome</keyword>
<dbReference type="Pfam" id="PF05699">
    <property type="entry name" value="Dimer_Tnp_hAT"/>
    <property type="match status" value="1"/>
</dbReference>
<evidence type="ECO:0000313" key="3">
    <source>
        <dbReference type="EMBL" id="CAH9130586.1"/>
    </source>
</evidence>
<protein>
    <recommendedName>
        <fullName evidence="2">TTF-type domain-containing protein</fullName>
    </recommendedName>
</protein>
<dbReference type="PANTHER" id="PTHR45749:SF35">
    <property type="entry name" value="AC-LIKE TRANSPOSASE-RELATED"/>
    <property type="match status" value="1"/>
</dbReference>
<name>A0AAV0F545_9ASTE</name>
<dbReference type="Proteomes" id="UP001152523">
    <property type="component" value="Unassembled WGS sequence"/>
</dbReference>
<accession>A0AAV0F545</accession>